<dbReference type="InterPro" id="IPR055170">
    <property type="entry name" value="GFO_IDH_MocA-like_dom"/>
</dbReference>
<organism evidence="4 5">
    <name type="scientific">Ruficoccus amylovorans</name>
    <dbReference type="NCBI Taxonomy" id="1804625"/>
    <lineage>
        <taxon>Bacteria</taxon>
        <taxon>Pseudomonadati</taxon>
        <taxon>Verrucomicrobiota</taxon>
        <taxon>Opitutia</taxon>
        <taxon>Puniceicoccales</taxon>
        <taxon>Cerasicoccaceae</taxon>
        <taxon>Ruficoccus</taxon>
    </lineage>
</organism>
<evidence type="ECO:0000259" key="3">
    <source>
        <dbReference type="Pfam" id="PF22725"/>
    </source>
</evidence>
<dbReference type="Gene3D" id="3.40.50.720">
    <property type="entry name" value="NAD(P)-binding Rossmann-like Domain"/>
    <property type="match status" value="1"/>
</dbReference>
<dbReference type="Proteomes" id="UP000546464">
    <property type="component" value="Unassembled WGS sequence"/>
</dbReference>
<reference evidence="4 5" key="1">
    <citation type="submission" date="2020-07" db="EMBL/GenBank/DDBJ databases">
        <authorList>
            <person name="Feng X."/>
        </authorList>
    </citation>
    <scope>NUCLEOTIDE SEQUENCE [LARGE SCALE GENOMIC DNA]</scope>
    <source>
        <strain evidence="4 5">JCM31066</strain>
    </source>
</reference>
<dbReference type="Pfam" id="PF01408">
    <property type="entry name" value="GFO_IDH_MocA"/>
    <property type="match status" value="1"/>
</dbReference>
<keyword evidence="1" id="KW-0560">Oxidoreductase</keyword>
<proteinExistence type="predicted"/>
<dbReference type="SUPFAM" id="SSF51735">
    <property type="entry name" value="NAD(P)-binding Rossmann-fold domains"/>
    <property type="match status" value="1"/>
</dbReference>
<dbReference type="GO" id="GO:0016491">
    <property type="term" value="F:oxidoreductase activity"/>
    <property type="evidence" value="ECO:0007669"/>
    <property type="project" value="UniProtKB-KW"/>
</dbReference>
<dbReference type="GO" id="GO:0000166">
    <property type="term" value="F:nucleotide binding"/>
    <property type="evidence" value="ECO:0007669"/>
    <property type="project" value="InterPro"/>
</dbReference>
<evidence type="ECO:0000256" key="1">
    <source>
        <dbReference type="ARBA" id="ARBA00023002"/>
    </source>
</evidence>
<dbReference type="Gene3D" id="3.30.360.10">
    <property type="entry name" value="Dihydrodipicolinate Reductase, domain 2"/>
    <property type="match status" value="1"/>
</dbReference>
<feature type="domain" description="Gfo/Idh/MocA-like oxidoreductase N-terminal" evidence="2">
    <location>
        <begin position="5"/>
        <end position="121"/>
    </location>
</feature>
<comment type="caution">
    <text evidence="4">The sequence shown here is derived from an EMBL/GenBank/DDBJ whole genome shotgun (WGS) entry which is preliminary data.</text>
</comment>
<feature type="domain" description="GFO/IDH/MocA-like oxidoreductase" evidence="3">
    <location>
        <begin position="138"/>
        <end position="250"/>
    </location>
</feature>
<dbReference type="SUPFAM" id="SSF55347">
    <property type="entry name" value="Glyceraldehyde-3-phosphate dehydrogenase-like, C-terminal domain"/>
    <property type="match status" value="1"/>
</dbReference>
<evidence type="ECO:0000313" key="5">
    <source>
        <dbReference type="Proteomes" id="UP000546464"/>
    </source>
</evidence>
<dbReference type="AlphaFoldDB" id="A0A842HIQ5"/>
<gene>
    <name evidence="4" type="ORF">H5P28_16510</name>
</gene>
<dbReference type="InterPro" id="IPR000683">
    <property type="entry name" value="Gfo/Idh/MocA-like_OxRdtase_N"/>
</dbReference>
<dbReference type="RefSeq" id="WP_185676803.1">
    <property type="nucleotide sequence ID" value="NZ_JACHVB010000054.1"/>
</dbReference>
<protein>
    <submittedName>
        <fullName evidence="4">Gfo/Idh/MocA family oxidoreductase</fullName>
    </submittedName>
</protein>
<dbReference type="PANTHER" id="PTHR43818:SF11">
    <property type="entry name" value="BCDNA.GH03377"/>
    <property type="match status" value="1"/>
</dbReference>
<sequence length="357" mass="40095">MSTPIKFGICGLGRIGVQHGRHFSADAEHYQPVAFCDLDANRAKSAVKEYGGRAYTDYTEFLANADMDLAIIATRSLDHAQNAQQALAAGKTVLLEKPIGVTEADYQLLQRLDREYPGKLYCGHNHRFEPALQNTLATIAEGLLGKVQVIKLCKHHGFIRRNDWQMRLDCGGGQLSVWAPHLLDQSMQLIGSPIREVSSYLRRILTSGDADDHVHMTLTGENDIVAELEISNAVALSAPYCTVFGDRGTLVYGQDQQEIHLKYLDPRFRWPEESASADTPEIGAASYGNQELPWIEERRPVEPEVNMWQFVEIELVRHLYNALREGVPFPVKNEDALEVVRLTEVVKKQNAQFNWIG</sequence>
<accession>A0A842HIQ5</accession>
<dbReference type="InterPro" id="IPR050463">
    <property type="entry name" value="Gfo/Idh/MocA_oxidrdct_glycsds"/>
</dbReference>
<dbReference type="PANTHER" id="PTHR43818">
    <property type="entry name" value="BCDNA.GH03377"/>
    <property type="match status" value="1"/>
</dbReference>
<name>A0A842HIQ5_9BACT</name>
<keyword evidence="5" id="KW-1185">Reference proteome</keyword>
<evidence type="ECO:0000259" key="2">
    <source>
        <dbReference type="Pfam" id="PF01408"/>
    </source>
</evidence>
<evidence type="ECO:0000313" key="4">
    <source>
        <dbReference type="EMBL" id="MBC2595868.1"/>
    </source>
</evidence>
<dbReference type="Pfam" id="PF22725">
    <property type="entry name" value="GFO_IDH_MocA_C3"/>
    <property type="match status" value="1"/>
</dbReference>
<dbReference type="InterPro" id="IPR036291">
    <property type="entry name" value="NAD(P)-bd_dom_sf"/>
</dbReference>
<dbReference type="EMBL" id="JACHVB010000054">
    <property type="protein sequence ID" value="MBC2595868.1"/>
    <property type="molecule type" value="Genomic_DNA"/>
</dbReference>